<evidence type="ECO:0000313" key="2">
    <source>
        <dbReference type="EMBL" id="AXF85668.1"/>
    </source>
</evidence>
<dbReference type="AlphaFoldDB" id="A0A345DBD0"/>
<dbReference type="EMBL" id="CP031124">
    <property type="protein sequence ID" value="AXF85668.1"/>
    <property type="molecule type" value="Genomic_DNA"/>
</dbReference>
<keyword evidence="1" id="KW-1133">Transmembrane helix</keyword>
<reference evidence="3" key="1">
    <citation type="submission" date="2018-07" db="EMBL/GenBank/DDBJ databases">
        <authorList>
            <person name="Kim H."/>
        </authorList>
    </citation>
    <scope>NUCLEOTIDE SEQUENCE [LARGE SCALE GENOMIC DNA]</scope>
    <source>
        <strain evidence="3">F02</strain>
    </source>
</reference>
<dbReference type="InterPro" id="IPR012902">
    <property type="entry name" value="N_methyl_site"/>
</dbReference>
<keyword evidence="3" id="KW-1185">Reference proteome</keyword>
<dbReference type="Pfam" id="PF07963">
    <property type="entry name" value="N_methyl"/>
    <property type="match status" value="1"/>
</dbReference>
<dbReference type="NCBIfam" id="TIGR02532">
    <property type="entry name" value="IV_pilin_GFxxxE"/>
    <property type="match status" value="1"/>
</dbReference>
<dbReference type="Proteomes" id="UP000252182">
    <property type="component" value="Chromosome"/>
</dbReference>
<proteinExistence type="predicted"/>
<keyword evidence="1" id="KW-0812">Transmembrane</keyword>
<dbReference type="KEGG" id="hyf:DTO96_101399"/>
<evidence type="ECO:0008006" key="4">
    <source>
        <dbReference type="Google" id="ProtNLM"/>
    </source>
</evidence>
<gene>
    <name evidence="2" type="ORF">DTO96_101399</name>
</gene>
<organism evidence="2 3">
    <name type="scientific">Ephemeroptericola cinctiostellae</name>
    <dbReference type="NCBI Taxonomy" id="2268024"/>
    <lineage>
        <taxon>Bacteria</taxon>
        <taxon>Pseudomonadati</taxon>
        <taxon>Pseudomonadota</taxon>
        <taxon>Betaproteobacteria</taxon>
        <taxon>Burkholderiales</taxon>
        <taxon>Burkholderiaceae</taxon>
        <taxon>Ephemeroptericola</taxon>
    </lineage>
</organism>
<feature type="transmembrane region" description="Helical" evidence="1">
    <location>
        <begin position="20"/>
        <end position="42"/>
    </location>
</feature>
<protein>
    <recommendedName>
        <fullName evidence="4">Type IV pilus modification protein PilV</fullName>
    </recommendedName>
</protein>
<name>A0A345DBD0_9BURK</name>
<dbReference type="PROSITE" id="PS00409">
    <property type="entry name" value="PROKAR_NTER_METHYL"/>
    <property type="match status" value="1"/>
</dbReference>
<accession>A0A345DBD0</accession>
<evidence type="ECO:0000256" key="1">
    <source>
        <dbReference type="SAM" id="Phobius"/>
    </source>
</evidence>
<keyword evidence="1" id="KW-0472">Membrane</keyword>
<sequence length="174" mass="18675">MMVMMKEKNNHLKDQKGFSLIEVLVATLIAAVAIGATMIIHANNLRQVSDTSELARAELVLVNMVSRMQVNNQELAANTYSGTWFAAAVTPPLCVGCTPAQIALLYDVPMWQSQAFEAGLIGARLRIAPVGAANAVWSVQMDWPAHAPANVVQRAPCVVVAANHCVSMLLRVGP</sequence>
<evidence type="ECO:0000313" key="3">
    <source>
        <dbReference type="Proteomes" id="UP000252182"/>
    </source>
</evidence>